<dbReference type="InterPro" id="IPR021013">
    <property type="entry name" value="ATPase_Vma12"/>
</dbReference>
<dbReference type="GO" id="GO:0070072">
    <property type="term" value="P:vacuolar proton-transporting V-type ATPase complex assembly"/>
    <property type="evidence" value="ECO:0007669"/>
    <property type="project" value="InterPro"/>
</dbReference>
<dbReference type="AlphaFoldDB" id="A0A4Q9NT63"/>
<feature type="transmembrane region" description="Helical" evidence="2">
    <location>
        <begin position="172"/>
        <end position="193"/>
    </location>
</feature>
<keyword evidence="2" id="KW-1133">Transmembrane helix</keyword>
<feature type="compositionally biased region" description="Polar residues" evidence="1">
    <location>
        <begin position="117"/>
        <end position="126"/>
    </location>
</feature>
<organism evidence="3 4">
    <name type="scientific">Dichomitus squalens</name>
    <dbReference type="NCBI Taxonomy" id="114155"/>
    <lineage>
        <taxon>Eukaryota</taxon>
        <taxon>Fungi</taxon>
        <taxon>Dikarya</taxon>
        <taxon>Basidiomycota</taxon>
        <taxon>Agaricomycotina</taxon>
        <taxon>Agaricomycetes</taxon>
        <taxon>Polyporales</taxon>
        <taxon>Polyporaceae</taxon>
        <taxon>Dichomitus</taxon>
    </lineage>
</organism>
<reference evidence="3 4" key="1">
    <citation type="submission" date="2019-01" db="EMBL/GenBank/DDBJ databases">
        <title>Draft genome sequences of three monokaryotic isolates of the white-rot basidiomycete fungus Dichomitus squalens.</title>
        <authorList>
            <consortium name="DOE Joint Genome Institute"/>
            <person name="Lopez S.C."/>
            <person name="Andreopoulos B."/>
            <person name="Pangilinan J."/>
            <person name="Lipzen A."/>
            <person name="Riley R."/>
            <person name="Ahrendt S."/>
            <person name="Ng V."/>
            <person name="Barry K."/>
            <person name="Daum C."/>
            <person name="Grigoriev I.V."/>
            <person name="Hilden K.S."/>
            <person name="Makela M.R."/>
            <person name="de Vries R.P."/>
        </authorList>
    </citation>
    <scope>NUCLEOTIDE SEQUENCE [LARGE SCALE GENOMIC DNA]</scope>
    <source>
        <strain evidence="3 4">CBS 464.89</strain>
    </source>
</reference>
<gene>
    <name evidence="3" type="ORF">BD310DRAFT_935245</name>
</gene>
<evidence type="ECO:0000313" key="4">
    <source>
        <dbReference type="Proteomes" id="UP000292082"/>
    </source>
</evidence>
<keyword evidence="2" id="KW-0812">Transmembrane</keyword>
<accession>A0A4Q9NT63</accession>
<dbReference type="Pfam" id="PF11712">
    <property type="entry name" value="Vma12"/>
    <property type="match status" value="1"/>
</dbReference>
<feature type="compositionally biased region" description="Basic and acidic residues" evidence="1">
    <location>
        <begin position="214"/>
        <end position="228"/>
    </location>
</feature>
<sequence>MASTSAASSLNISLEGHLADSLRPLLGLLPSSLATELKQVLEPTHHTPHSTPLDVELSKHALVRTIPYALLAAISKWARTPDAEHAMSSHEPPLRVQDYSMVALLAGTRTNPERTYPTLSTPSADDQTSHTRELGDRRAVTAVVNALLSVGGAGIATWWAAGRLSWRDEWKVLLGLSVAILVASSEALLYLIWENRRNQASAIHPKRFRGVRDVRSRAAQDKKRDPDSLRAVPEGDDLEVQNVATTTATVQTSATAKGLLRERIPVRNSTSDFLEQSPSVSIAG</sequence>
<keyword evidence="2" id="KW-0472">Membrane</keyword>
<evidence type="ECO:0000256" key="2">
    <source>
        <dbReference type="SAM" id="Phobius"/>
    </source>
</evidence>
<proteinExistence type="predicted"/>
<dbReference type="EMBL" id="ML145183">
    <property type="protein sequence ID" value="TBU54667.1"/>
    <property type="molecule type" value="Genomic_DNA"/>
</dbReference>
<evidence type="ECO:0000256" key="1">
    <source>
        <dbReference type="SAM" id="MobiDB-lite"/>
    </source>
</evidence>
<dbReference type="Proteomes" id="UP000292082">
    <property type="component" value="Unassembled WGS sequence"/>
</dbReference>
<feature type="transmembrane region" description="Helical" evidence="2">
    <location>
        <begin position="139"/>
        <end position="160"/>
    </location>
</feature>
<name>A0A4Q9NT63_9APHY</name>
<keyword evidence="4" id="KW-1185">Reference proteome</keyword>
<feature type="region of interest" description="Disordered" evidence="1">
    <location>
        <begin position="214"/>
        <end position="235"/>
    </location>
</feature>
<feature type="region of interest" description="Disordered" evidence="1">
    <location>
        <begin position="111"/>
        <end position="134"/>
    </location>
</feature>
<protein>
    <submittedName>
        <fullName evidence="3">Uncharacterized protein</fullName>
    </submittedName>
</protein>
<evidence type="ECO:0000313" key="3">
    <source>
        <dbReference type="EMBL" id="TBU54667.1"/>
    </source>
</evidence>